<keyword evidence="4 5" id="KW-0472">Membrane</keyword>
<protein>
    <submittedName>
        <fullName evidence="7">NfeD family protein</fullName>
    </submittedName>
</protein>
<dbReference type="PANTHER" id="PTHR33507:SF3">
    <property type="entry name" value="INNER MEMBRANE PROTEIN YBBJ"/>
    <property type="match status" value="1"/>
</dbReference>
<dbReference type="Gene3D" id="2.40.50.140">
    <property type="entry name" value="Nucleic acid-binding proteins"/>
    <property type="match status" value="1"/>
</dbReference>
<sequence>MGMLIFWLVLSIVALLVDAFTSAFLFIWFAFGGVAAIIASYLGAGLMLQIALFVLVSLIAVAIGYPWAKKKFKTSIKPTPLMEETYVGKEFVAEEEIGEKTRLKVSGIYWTGYNEGNIIKKGQKFKIVGINGNKLIINGIEEE</sequence>
<keyword evidence="2 5" id="KW-0812">Transmembrane</keyword>
<evidence type="ECO:0000256" key="1">
    <source>
        <dbReference type="ARBA" id="ARBA00004141"/>
    </source>
</evidence>
<evidence type="ECO:0000259" key="6">
    <source>
        <dbReference type="Pfam" id="PF01957"/>
    </source>
</evidence>
<evidence type="ECO:0000256" key="2">
    <source>
        <dbReference type="ARBA" id="ARBA00022692"/>
    </source>
</evidence>
<dbReference type="SUPFAM" id="SSF141322">
    <property type="entry name" value="NfeD domain-like"/>
    <property type="match status" value="1"/>
</dbReference>
<dbReference type="Pfam" id="PF01957">
    <property type="entry name" value="NfeD"/>
    <property type="match status" value="1"/>
</dbReference>
<dbReference type="Proteomes" id="UP000627781">
    <property type="component" value="Unassembled WGS sequence"/>
</dbReference>
<dbReference type="InterPro" id="IPR052165">
    <property type="entry name" value="Membrane_assoc_protease"/>
</dbReference>
<gene>
    <name evidence="7" type="ORF">H9661_13130</name>
</gene>
<dbReference type="InterPro" id="IPR012340">
    <property type="entry name" value="NA-bd_OB-fold"/>
</dbReference>
<organism evidence="7 8">
    <name type="scientific">Clostridium cibarium</name>
    <dbReference type="NCBI Taxonomy" id="2762247"/>
    <lineage>
        <taxon>Bacteria</taxon>
        <taxon>Bacillati</taxon>
        <taxon>Bacillota</taxon>
        <taxon>Clostridia</taxon>
        <taxon>Eubacteriales</taxon>
        <taxon>Clostridiaceae</taxon>
        <taxon>Clostridium</taxon>
    </lineage>
</organism>
<dbReference type="RefSeq" id="WP_191769258.1">
    <property type="nucleotide sequence ID" value="NZ_JACSRA010000022.1"/>
</dbReference>
<accession>A0ABR8PVX5</accession>
<proteinExistence type="predicted"/>
<evidence type="ECO:0000313" key="8">
    <source>
        <dbReference type="Proteomes" id="UP000627781"/>
    </source>
</evidence>
<feature type="domain" description="NfeD-like C-terminal" evidence="6">
    <location>
        <begin position="84"/>
        <end position="137"/>
    </location>
</feature>
<keyword evidence="8" id="KW-1185">Reference proteome</keyword>
<dbReference type="InterPro" id="IPR002810">
    <property type="entry name" value="NfeD-like_C"/>
</dbReference>
<evidence type="ECO:0000256" key="5">
    <source>
        <dbReference type="SAM" id="Phobius"/>
    </source>
</evidence>
<evidence type="ECO:0000313" key="7">
    <source>
        <dbReference type="EMBL" id="MBD7912299.1"/>
    </source>
</evidence>
<evidence type="ECO:0000256" key="4">
    <source>
        <dbReference type="ARBA" id="ARBA00023136"/>
    </source>
</evidence>
<evidence type="ECO:0000256" key="3">
    <source>
        <dbReference type="ARBA" id="ARBA00022989"/>
    </source>
</evidence>
<keyword evidence="3 5" id="KW-1133">Transmembrane helix</keyword>
<name>A0ABR8PVX5_9CLOT</name>
<feature type="transmembrane region" description="Helical" evidence="5">
    <location>
        <begin position="35"/>
        <end position="68"/>
    </location>
</feature>
<dbReference type="PANTHER" id="PTHR33507">
    <property type="entry name" value="INNER MEMBRANE PROTEIN YBBJ"/>
    <property type="match status" value="1"/>
</dbReference>
<comment type="caution">
    <text evidence="7">The sequence shown here is derived from an EMBL/GenBank/DDBJ whole genome shotgun (WGS) entry which is preliminary data.</text>
</comment>
<reference evidence="7 8" key="1">
    <citation type="submission" date="2020-08" db="EMBL/GenBank/DDBJ databases">
        <title>A Genomic Blueprint of the Chicken Gut Microbiome.</title>
        <authorList>
            <person name="Gilroy R."/>
            <person name="Ravi A."/>
            <person name="Getino M."/>
            <person name="Pursley I."/>
            <person name="Horton D.L."/>
            <person name="Alikhan N.-F."/>
            <person name="Baker D."/>
            <person name="Gharbi K."/>
            <person name="Hall N."/>
            <person name="Watson M."/>
            <person name="Adriaenssens E.M."/>
            <person name="Foster-Nyarko E."/>
            <person name="Jarju S."/>
            <person name="Secka A."/>
            <person name="Antonio M."/>
            <person name="Oren A."/>
            <person name="Chaudhuri R."/>
            <person name="La Ragione R.M."/>
            <person name="Hildebrand F."/>
            <person name="Pallen M.J."/>
        </authorList>
    </citation>
    <scope>NUCLEOTIDE SEQUENCE [LARGE SCALE GENOMIC DNA]</scope>
    <source>
        <strain evidence="7 8">Sa3CVN1</strain>
    </source>
</reference>
<comment type="subcellular location">
    <subcellularLocation>
        <location evidence="1">Membrane</location>
        <topology evidence="1">Multi-pass membrane protein</topology>
    </subcellularLocation>
</comment>
<dbReference type="EMBL" id="JACSRA010000022">
    <property type="protein sequence ID" value="MBD7912299.1"/>
    <property type="molecule type" value="Genomic_DNA"/>
</dbReference>